<dbReference type="GO" id="GO:0003697">
    <property type="term" value="F:single-stranded DNA binding"/>
    <property type="evidence" value="ECO:0007669"/>
    <property type="project" value="TreeGrafter"/>
</dbReference>
<dbReference type="GO" id="GO:0005524">
    <property type="term" value="F:ATP binding"/>
    <property type="evidence" value="ECO:0007669"/>
    <property type="project" value="InterPro"/>
</dbReference>
<keyword evidence="5" id="KW-1185">Reference proteome</keyword>
<name>A0A8J2Q4P2_9BILA</name>
<dbReference type="AlphaFoldDB" id="A0A8J2Q4P2"/>
<protein>
    <recommendedName>
        <fullName evidence="3">RecA family profile 1 domain-containing protein</fullName>
    </recommendedName>
</protein>
<dbReference type="GO" id="GO:0005657">
    <property type="term" value="C:replication fork"/>
    <property type="evidence" value="ECO:0007669"/>
    <property type="project" value="TreeGrafter"/>
</dbReference>
<dbReference type="Proteomes" id="UP000746747">
    <property type="component" value="Unassembled WGS sequence"/>
</dbReference>
<dbReference type="GO" id="GO:0007131">
    <property type="term" value="P:reciprocal meiotic recombination"/>
    <property type="evidence" value="ECO:0007669"/>
    <property type="project" value="TreeGrafter"/>
</dbReference>
<dbReference type="GO" id="GO:0140664">
    <property type="term" value="F:ATP-dependent DNA damage sensor activity"/>
    <property type="evidence" value="ECO:0007669"/>
    <property type="project" value="InterPro"/>
</dbReference>
<dbReference type="Gene3D" id="3.40.50.300">
    <property type="entry name" value="P-loop containing nucleotide triphosphate hydrolases"/>
    <property type="match status" value="1"/>
</dbReference>
<dbReference type="PROSITE" id="PS50162">
    <property type="entry name" value="RECA_2"/>
    <property type="match status" value="1"/>
</dbReference>
<dbReference type="GO" id="GO:0005815">
    <property type="term" value="C:microtubule organizing center"/>
    <property type="evidence" value="ECO:0007669"/>
    <property type="project" value="TreeGrafter"/>
</dbReference>
<dbReference type="EMBL" id="CAKAEH010002052">
    <property type="protein sequence ID" value="CAG9540914.1"/>
    <property type="molecule type" value="Genomic_DNA"/>
</dbReference>
<evidence type="ECO:0000313" key="5">
    <source>
        <dbReference type="Proteomes" id="UP000746747"/>
    </source>
</evidence>
<dbReference type="PANTHER" id="PTHR46457">
    <property type="entry name" value="DNA REPAIR PROTEIN RAD51 HOMOLOG 4"/>
    <property type="match status" value="1"/>
</dbReference>
<accession>A0A8J2Q4P2</accession>
<dbReference type="InterPro" id="IPR051988">
    <property type="entry name" value="HRR_RAD51_Paralog"/>
</dbReference>
<proteinExistence type="predicted"/>
<dbReference type="PANTHER" id="PTHR46457:SF1">
    <property type="entry name" value="DNA REPAIR PROTEIN RAD51 HOMOLOG 4"/>
    <property type="match status" value="1"/>
</dbReference>
<gene>
    <name evidence="4" type="ORF">CJOHNSTONI_LOCUS10384</name>
</gene>
<dbReference type="InterPro" id="IPR027417">
    <property type="entry name" value="P-loop_NTPase"/>
</dbReference>
<dbReference type="InterPro" id="IPR013632">
    <property type="entry name" value="Rad51_C"/>
</dbReference>
<feature type="domain" description="RecA family profile 1" evidence="3">
    <location>
        <begin position="23"/>
        <end position="143"/>
    </location>
</feature>
<dbReference type="GO" id="GO:0000723">
    <property type="term" value="P:telomere maintenance"/>
    <property type="evidence" value="ECO:0007669"/>
    <property type="project" value="TreeGrafter"/>
</dbReference>
<evidence type="ECO:0000313" key="4">
    <source>
        <dbReference type="EMBL" id="CAG9540914.1"/>
    </source>
</evidence>
<keyword evidence="2" id="KW-0539">Nucleus</keyword>
<evidence type="ECO:0000256" key="1">
    <source>
        <dbReference type="ARBA" id="ARBA00004123"/>
    </source>
</evidence>
<dbReference type="GO" id="GO:0000724">
    <property type="term" value="P:double-strand break repair via homologous recombination"/>
    <property type="evidence" value="ECO:0007669"/>
    <property type="project" value="TreeGrafter"/>
</dbReference>
<dbReference type="OrthoDB" id="336321at2759"/>
<comment type="subcellular location">
    <subcellularLocation>
        <location evidence="1">Nucleus</location>
    </subcellularLocation>
</comment>
<dbReference type="GO" id="GO:0033063">
    <property type="term" value="C:Rad51B-Rad51C-Rad51D-XRCC2 complex"/>
    <property type="evidence" value="ECO:0007669"/>
    <property type="project" value="TreeGrafter"/>
</dbReference>
<dbReference type="SUPFAM" id="SSF52540">
    <property type="entry name" value="P-loop containing nucleoside triphosphate hydrolases"/>
    <property type="match status" value="1"/>
</dbReference>
<organism evidence="4 5">
    <name type="scientific">Cercopithifilaria johnstoni</name>
    <dbReference type="NCBI Taxonomy" id="2874296"/>
    <lineage>
        <taxon>Eukaryota</taxon>
        <taxon>Metazoa</taxon>
        <taxon>Ecdysozoa</taxon>
        <taxon>Nematoda</taxon>
        <taxon>Chromadorea</taxon>
        <taxon>Rhabditida</taxon>
        <taxon>Spirurina</taxon>
        <taxon>Spiruromorpha</taxon>
        <taxon>Filarioidea</taxon>
        <taxon>Onchocercidae</taxon>
        <taxon>Cercopithifilaria</taxon>
    </lineage>
</organism>
<comment type="caution">
    <text evidence="4">The sequence shown here is derived from an EMBL/GenBank/DDBJ whole genome shotgun (WGS) entry which is preliminary data.</text>
</comment>
<dbReference type="Pfam" id="PF08423">
    <property type="entry name" value="Rad51"/>
    <property type="match status" value="1"/>
</dbReference>
<evidence type="ECO:0000256" key="2">
    <source>
        <dbReference type="ARBA" id="ARBA00023242"/>
    </source>
</evidence>
<dbReference type="InterPro" id="IPR020588">
    <property type="entry name" value="RecA_ATP-bd"/>
</dbReference>
<dbReference type="GO" id="GO:0000400">
    <property type="term" value="F:four-way junction DNA binding"/>
    <property type="evidence" value="ECO:0007669"/>
    <property type="project" value="TreeGrafter"/>
</dbReference>
<reference evidence="4" key="1">
    <citation type="submission" date="2021-09" db="EMBL/GenBank/DDBJ databases">
        <authorList>
            <consortium name="Pathogen Informatics"/>
        </authorList>
    </citation>
    <scope>NUCLEOTIDE SEQUENCE</scope>
</reference>
<evidence type="ECO:0000259" key="3">
    <source>
        <dbReference type="PROSITE" id="PS50162"/>
    </source>
</evidence>
<dbReference type="GO" id="GO:0042148">
    <property type="term" value="P:DNA strand invasion"/>
    <property type="evidence" value="ECO:0007669"/>
    <property type="project" value="TreeGrafter"/>
</dbReference>
<sequence>MSTNGPEYDEETGLNLFLRLGAPWLMQKTGCPDIDTYLNGGVAKGKLTEFVGNIASGKTQLCLSLIANQLVSDEKEQNKIVYIDTNGSFSSSRLLQILKSRGVQNENIAERMLKRVFIARTYDEKDLRIVLSDIHVIEHLITL</sequence>